<feature type="chain" id="PRO_5035878260" description="SET domain-containing protein" evidence="1">
    <location>
        <begin position="20"/>
        <end position="231"/>
    </location>
</feature>
<dbReference type="InterPro" id="IPR001214">
    <property type="entry name" value="SET_dom"/>
</dbReference>
<protein>
    <recommendedName>
        <fullName evidence="2">SET domain-containing protein</fullName>
    </recommendedName>
</protein>
<evidence type="ECO:0000313" key="3">
    <source>
        <dbReference type="EMBL" id="CAH1774723.1"/>
    </source>
</evidence>
<reference evidence="3" key="1">
    <citation type="submission" date="2022-03" db="EMBL/GenBank/DDBJ databases">
        <authorList>
            <person name="Martin C."/>
        </authorList>
    </citation>
    <scope>NUCLEOTIDE SEQUENCE</scope>
</reference>
<organism evidence="3 4">
    <name type="scientific">Owenia fusiformis</name>
    <name type="common">Polychaete worm</name>
    <dbReference type="NCBI Taxonomy" id="6347"/>
    <lineage>
        <taxon>Eukaryota</taxon>
        <taxon>Metazoa</taxon>
        <taxon>Spiralia</taxon>
        <taxon>Lophotrochozoa</taxon>
        <taxon>Annelida</taxon>
        <taxon>Polychaeta</taxon>
        <taxon>Sedentaria</taxon>
        <taxon>Canalipalpata</taxon>
        <taxon>Sabellida</taxon>
        <taxon>Oweniida</taxon>
        <taxon>Oweniidae</taxon>
        <taxon>Owenia</taxon>
    </lineage>
</organism>
<dbReference type="Pfam" id="PF21549">
    <property type="entry name" value="PRDM2_PR"/>
    <property type="match status" value="1"/>
</dbReference>
<proteinExistence type="predicted"/>
<dbReference type="Proteomes" id="UP000749559">
    <property type="component" value="Unassembled WGS sequence"/>
</dbReference>
<dbReference type="EMBL" id="CAIIXF020000001">
    <property type="protein sequence ID" value="CAH1774723.1"/>
    <property type="molecule type" value="Genomic_DNA"/>
</dbReference>
<sequence length="231" mass="26847">MMMLKGWGLCLLLIGVTSGGKRPPYKYIGDDNFTMEDEKYCPEAIDSVIFDREVEWDIEDRANKTCPPEFMLTKSSIPGGGQGIFATVNIPAGVWLGPYDGERVYQYRKVRLDAEYAFKVKVNSHVYMYIDAWNPRTSNWIRYINAALDMVQQNVEFLQCYDKIYYHTIKPIPAGTEVLVFYGHGYVFANHKIDMYSYCKWYNGTFYQSIDSNFICDRIKTKRQLTCDIPL</sequence>
<dbReference type="PROSITE" id="PS50280">
    <property type="entry name" value="SET"/>
    <property type="match status" value="1"/>
</dbReference>
<dbReference type="InterPro" id="IPR046341">
    <property type="entry name" value="SET_dom_sf"/>
</dbReference>
<gene>
    <name evidence="3" type="ORF">OFUS_LOCUS2128</name>
</gene>
<evidence type="ECO:0000259" key="2">
    <source>
        <dbReference type="PROSITE" id="PS50280"/>
    </source>
</evidence>
<evidence type="ECO:0000313" key="4">
    <source>
        <dbReference type="Proteomes" id="UP000749559"/>
    </source>
</evidence>
<evidence type="ECO:0000256" key="1">
    <source>
        <dbReference type="SAM" id="SignalP"/>
    </source>
</evidence>
<keyword evidence="4" id="KW-1185">Reference proteome</keyword>
<feature type="signal peptide" evidence="1">
    <location>
        <begin position="1"/>
        <end position="19"/>
    </location>
</feature>
<name>A0A8S4N0T6_OWEFU</name>
<dbReference type="SMART" id="SM00317">
    <property type="entry name" value="SET"/>
    <property type="match status" value="1"/>
</dbReference>
<dbReference type="Gene3D" id="2.170.270.10">
    <property type="entry name" value="SET domain"/>
    <property type="match status" value="1"/>
</dbReference>
<dbReference type="SUPFAM" id="SSF82199">
    <property type="entry name" value="SET domain"/>
    <property type="match status" value="1"/>
</dbReference>
<keyword evidence="1" id="KW-0732">Signal</keyword>
<dbReference type="OrthoDB" id="6433683at2759"/>
<dbReference type="AlphaFoldDB" id="A0A8S4N0T6"/>
<comment type="caution">
    <text evidence="3">The sequence shown here is derived from an EMBL/GenBank/DDBJ whole genome shotgun (WGS) entry which is preliminary data.</text>
</comment>
<accession>A0A8S4N0T6</accession>
<feature type="domain" description="SET" evidence="2">
    <location>
        <begin position="68"/>
        <end position="183"/>
    </location>
</feature>